<dbReference type="PANTHER" id="PTHR38340:SF1">
    <property type="entry name" value="S-LAYER PROTEIN"/>
    <property type="match status" value="1"/>
</dbReference>
<evidence type="ECO:0000313" key="3">
    <source>
        <dbReference type="EMBL" id="CAA9273042.1"/>
    </source>
</evidence>
<evidence type="ECO:0000256" key="1">
    <source>
        <dbReference type="ARBA" id="ARBA00004613"/>
    </source>
</evidence>
<name>A0A6J4J8C4_9PROT</name>
<dbReference type="GO" id="GO:0005576">
    <property type="term" value="C:extracellular region"/>
    <property type="evidence" value="ECO:0007669"/>
    <property type="project" value="UniProtKB-SubCell"/>
</dbReference>
<dbReference type="PRINTS" id="PR00313">
    <property type="entry name" value="CABNDNGRPT"/>
</dbReference>
<dbReference type="AlphaFoldDB" id="A0A6J4J8C4"/>
<dbReference type="Gene3D" id="2.150.10.10">
    <property type="entry name" value="Serralysin-like metalloprotease, C-terminal"/>
    <property type="match status" value="3"/>
</dbReference>
<dbReference type="InterPro" id="IPR050557">
    <property type="entry name" value="RTX_toxin/Mannuronan_C5-epim"/>
</dbReference>
<protein>
    <submittedName>
        <fullName evidence="3">Alkaline phosphatase</fullName>
        <ecNumber evidence="3">3.1.3.1</ecNumber>
    </submittedName>
</protein>
<dbReference type="InterPro" id="IPR011049">
    <property type="entry name" value="Serralysin-like_metalloprot_C"/>
</dbReference>
<dbReference type="EC" id="3.1.3.1" evidence="3"/>
<evidence type="ECO:0000256" key="2">
    <source>
        <dbReference type="ARBA" id="ARBA00022525"/>
    </source>
</evidence>
<accession>A0A6J4J8C4</accession>
<dbReference type="GO" id="GO:0004035">
    <property type="term" value="F:alkaline phosphatase activity"/>
    <property type="evidence" value="ECO:0007669"/>
    <property type="project" value="UniProtKB-EC"/>
</dbReference>
<sequence>MSIRFGGAGADSLLGTAEQDLLAGRGGADSLDGLAGQDAVFGGNGNDSVFGGAGDDLVSGGAGDDYVVGDAARGGPFPVEVNGTPGRNLLFGGSGRDSVRGGYGEDTAFGGSGNDTIIGWGFGPPSPSGAEGYEALDDGDLLYGGAGRDSIRGGGGADTIAGGTGDDTLQGGYDNDRLTGGGGADLFLFNRENIVGTTLDSGVGPGNRDVVTDFRSADQDVLDLSGYRSGFMPSDTPPPIFIGMEAFRVTPEDGFRIQVRYEVQGDRTILQVYTQFNLPPPDFEPQPSPGVSLEIELLGVQGLTADDVFLG</sequence>
<comment type="subcellular location">
    <subcellularLocation>
        <location evidence="1">Secreted</location>
    </subcellularLocation>
</comment>
<dbReference type="InterPro" id="IPR018511">
    <property type="entry name" value="Hemolysin-typ_Ca-bd_CS"/>
</dbReference>
<dbReference type="SUPFAM" id="SSF51120">
    <property type="entry name" value="beta-Roll"/>
    <property type="match status" value="2"/>
</dbReference>
<keyword evidence="3" id="KW-0378">Hydrolase</keyword>
<reference evidence="3" key="1">
    <citation type="submission" date="2020-02" db="EMBL/GenBank/DDBJ databases">
        <authorList>
            <person name="Meier V. D."/>
        </authorList>
    </citation>
    <scope>NUCLEOTIDE SEQUENCE</scope>
    <source>
        <strain evidence="3">AVDCRST_MAG27</strain>
    </source>
</reference>
<keyword evidence="2" id="KW-0964">Secreted</keyword>
<dbReference type="EMBL" id="CADCTD010000150">
    <property type="protein sequence ID" value="CAA9273042.1"/>
    <property type="molecule type" value="Genomic_DNA"/>
</dbReference>
<dbReference type="PANTHER" id="PTHR38340">
    <property type="entry name" value="S-LAYER PROTEIN"/>
    <property type="match status" value="1"/>
</dbReference>
<dbReference type="Pfam" id="PF00353">
    <property type="entry name" value="HemolysinCabind"/>
    <property type="match status" value="4"/>
</dbReference>
<dbReference type="GO" id="GO:0005509">
    <property type="term" value="F:calcium ion binding"/>
    <property type="evidence" value="ECO:0007669"/>
    <property type="project" value="InterPro"/>
</dbReference>
<dbReference type="InterPro" id="IPR001343">
    <property type="entry name" value="Hemolysn_Ca-bd"/>
</dbReference>
<organism evidence="3">
    <name type="scientific">uncultured Craurococcus sp</name>
    <dbReference type="NCBI Taxonomy" id="1135998"/>
    <lineage>
        <taxon>Bacteria</taxon>
        <taxon>Pseudomonadati</taxon>
        <taxon>Pseudomonadota</taxon>
        <taxon>Alphaproteobacteria</taxon>
        <taxon>Acetobacterales</taxon>
        <taxon>Acetobacteraceae</taxon>
        <taxon>Craurococcus</taxon>
        <taxon>environmental samples</taxon>
    </lineage>
</organism>
<gene>
    <name evidence="3" type="ORF">AVDCRST_MAG27-3631</name>
</gene>
<proteinExistence type="predicted"/>
<dbReference type="PROSITE" id="PS00330">
    <property type="entry name" value="HEMOLYSIN_CALCIUM"/>
    <property type="match status" value="2"/>
</dbReference>